<dbReference type="GO" id="GO:0016787">
    <property type="term" value="F:hydrolase activity"/>
    <property type="evidence" value="ECO:0007669"/>
    <property type="project" value="UniProtKB-KW"/>
</dbReference>
<gene>
    <name evidence="1" type="primary">dinG</name>
    <name evidence="1" type="ORF">ERS007739_05597</name>
</gene>
<name>A0A916LH12_MYCTX</name>
<dbReference type="EMBL" id="CSBK01004803">
    <property type="protein sequence ID" value="CPC18146.1"/>
    <property type="molecule type" value="Genomic_DNA"/>
</dbReference>
<keyword evidence="1" id="KW-0378">Hydrolase</keyword>
<dbReference type="Proteomes" id="UP000039021">
    <property type="component" value="Unassembled WGS sequence"/>
</dbReference>
<evidence type="ECO:0000313" key="1">
    <source>
        <dbReference type="EMBL" id="CPC18146.1"/>
    </source>
</evidence>
<dbReference type="AlphaFoldDB" id="A0A916LH12"/>
<keyword evidence="1" id="KW-0347">Helicase</keyword>
<keyword evidence="1" id="KW-0067">ATP-binding</keyword>
<sequence>MAVLDSRMATARYGEFLRASLPPFWQTTNATQVRAALRRLARADAKAH</sequence>
<dbReference type="GO" id="GO:0003678">
    <property type="term" value="F:DNA helicase activity"/>
    <property type="evidence" value="ECO:0007669"/>
    <property type="project" value="UniProtKB-EC"/>
</dbReference>
<comment type="caution">
    <text evidence="1">The sequence shown here is derived from an EMBL/GenBank/DDBJ whole genome shotgun (WGS) entry which is preliminary data.</text>
</comment>
<accession>A0A916LH12</accession>
<evidence type="ECO:0000313" key="2">
    <source>
        <dbReference type="Proteomes" id="UP000039021"/>
    </source>
</evidence>
<keyword evidence="1" id="KW-0547">Nucleotide-binding</keyword>
<dbReference type="EC" id="3.6.4.12" evidence="1"/>
<protein>
    <submittedName>
        <fullName evidence="1">ATP-dependent helicase DinG</fullName>
        <ecNumber evidence="1">3.6.4.12</ecNumber>
    </submittedName>
</protein>
<reference evidence="2" key="1">
    <citation type="submission" date="2015-03" db="EMBL/GenBank/DDBJ databases">
        <authorList>
            <consortium name="Pathogen Informatics"/>
        </authorList>
    </citation>
    <scope>NUCLEOTIDE SEQUENCE [LARGE SCALE GENOMIC DNA]</scope>
    <source>
        <strain evidence="2">N09902308</strain>
    </source>
</reference>
<organism evidence="1 2">
    <name type="scientific">Mycobacterium tuberculosis</name>
    <dbReference type="NCBI Taxonomy" id="1773"/>
    <lineage>
        <taxon>Bacteria</taxon>
        <taxon>Bacillati</taxon>
        <taxon>Actinomycetota</taxon>
        <taxon>Actinomycetes</taxon>
        <taxon>Mycobacteriales</taxon>
        <taxon>Mycobacteriaceae</taxon>
        <taxon>Mycobacterium</taxon>
        <taxon>Mycobacterium tuberculosis complex</taxon>
    </lineage>
</organism>
<proteinExistence type="predicted"/>